<dbReference type="AlphaFoldDB" id="X1C0T0"/>
<sequence>ITRMWKLKKDKNGKEMGIRIVGRSESSDYKTWTRTEPIFEGNEIHLQIYSMPIFEY</sequence>
<evidence type="ECO:0000313" key="1">
    <source>
        <dbReference type="EMBL" id="GAG90063.1"/>
    </source>
</evidence>
<gene>
    <name evidence="1" type="ORF">S01H4_23270</name>
</gene>
<accession>X1C0T0</accession>
<name>X1C0T0_9ZZZZ</name>
<proteinExistence type="predicted"/>
<feature type="non-terminal residue" evidence="1">
    <location>
        <position position="1"/>
    </location>
</feature>
<dbReference type="EMBL" id="BART01010772">
    <property type="protein sequence ID" value="GAG90063.1"/>
    <property type="molecule type" value="Genomic_DNA"/>
</dbReference>
<comment type="caution">
    <text evidence="1">The sequence shown here is derived from an EMBL/GenBank/DDBJ whole genome shotgun (WGS) entry which is preliminary data.</text>
</comment>
<organism evidence="1">
    <name type="scientific">marine sediment metagenome</name>
    <dbReference type="NCBI Taxonomy" id="412755"/>
    <lineage>
        <taxon>unclassified sequences</taxon>
        <taxon>metagenomes</taxon>
        <taxon>ecological metagenomes</taxon>
    </lineage>
</organism>
<reference evidence="1" key="1">
    <citation type="journal article" date="2014" name="Front. Microbiol.">
        <title>High frequency of phylogenetically diverse reductive dehalogenase-homologous genes in deep subseafloor sedimentary metagenomes.</title>
        <authorList>
            <person name="Kawai M."/>
            <person name="Futagami T."/>
            <person name="Toyoda A."/>
            <person name="Takaki Y."/>
            <person name="Nishi S."/>
            <person name="Hori S."/>
            <person name="Arai W."/>
            <person name="Tsubouchi T."/>
            <person name="Morono Y."/>
            <person name="Uchiyama I."/>
            <person name="Ito T."/>
            <person name="Fujiyama A."/>
            <person name="Inagaki F."/>
            <person name="Takami H."/>
        </authorList>
    </citation>
    <scope>NUCLEOTIDE SEQUENCE</scope>
    <source>
        <strain evidence="1">Expedition CK06-06</strain>
    </source>
</reference>
<protein>
    <submittedName>
        <fullName evidence="1">Uncharacterized protein</fullName>
    </submittedName>
</protein>